<evidence type="ECO:0000256" key="1">
    <source>
        <dbReference type="SAM" id="MobiDB-lite"/>
    </source>
</evidence>
<dbReference type="Proteomes" id="UP001140949">
    <property type="component" value="Unassembled WGS sequence"/>
</dbReference>
<evidence type="ECO:0000313" key="3">
    <source>
        <dbReference type="Proteomes" id="UP001140949"/>
    </source>
</evidence>
<organism evidence="2 3">
    <name type="scientific">Iris pallida</name>
    <name type="common">Sweet iris</name>
    <dbReference type="NCBI Taxonomy" id="29817"/>
    <lineage>
        <taxon>Eukaryota</taxon>
        <taxon>Viridiplantae</taxon>
        <taxon>Streptophyta</taxon>
        <taxon>Embryophyta</taxon>
        <taxon>Tracheophyta</taxon>
        <taxon>Spermatophyta</taxon>
        <taxon>Magnoliopsida</taxon>
        <taxon>Liliopsida</taxon>
        <taxon>Asparagales</taxon>
        <taxon>Iridaceae</taxon>
        <taxon>Iridoideae</taxon>
        <taxon>Irideae</taxon>
        <taxon>Iris</taxon>
    </lineage>
</organism>
<evidence type="ECO:0000313" key="2">
    <source>
        <dbReference type="EMBL" id="KAJ6836364.1"/>
    </source>
</evidence>
<feature type="region of interest" description="Disordered" evidence="1">
    <location>
        <begin position="45"/>
        <end position="64"/>
    </location>
</feature>
<sequence length="107" mass="11812">MEECRGFLGKGGGLKIWWPWSPLFEAGNAAGKRRYLRRLGRRRSTDLKSGGVGTTLGWPGGEPRMMTEQQSWRRQTVSVVRHWPAGAATTTPGGCGSELLRSDPVEQ</sequence>
<reference evidence="2" key="2">
    <citation type="submission" date="2023-04" db="EMBL/GenBank/DDBJ databases">
        <authorList>
            <person name="Bruccoleri R.E."/>
            <person name="Oakeley E.J."/>
            <person name="Faust A.-M."/>
            <person name="Dessus-Babus S."/>
            <person name="Altorfer M."/>
            <person name="Burckhardt D."/>
            <person name="Oertli M."/>
            <person name="Naumann U."/>
            <person name="Petersen F."/>
            <person name="Wong J."/>
        </authorList>
    </citation>
    <scope>NUCLEOTIDE SEQUENCE</scope>
    <source>
        <strain evidence="2">GSM-AAB239-AS_SAM_17_03QT</strain>
        <tissue evidence="2">Leaf</tissue>
    </source>
</reference>
<feature type="region of interest" description="Disordered" evidence="1">
    <location>
        <begin position="85"/>
        <end position="107"/>
    </location>
</feature>
<protein>
    <submittedName>
        <fullName evidence="2">Uncharacterized protein</fullName>
    </submittedName>
</protein>
<reference evidence="2" key="1">
    <citation type="journal article" date="2023" name="GigaByte">
        <title>Genome assembly of the bearded iris, Iris pallida Lam.</title>
        <authorList>
            <person name="Bruccoleri R.E."/>
            <person name="Oakeley E.J."/>
            <person name="Faust A.M.E."/>
            <person name="Altorfer M."/>
            <person name="Dessus-Babus S."/>
            <person name="Burckhardt D."/>
            <person name="Oertli M."/>
            <person name="Naumann U."/>
            <person name="Petersen F."/>
            <person name="Wong J."/>
        </authorList>
    </citation>
    <scope>NUCLEOTIDE SEQUENCE</scope>
    <source>
        <strain evidence="2">GSM-AAB239-AS_SAM_17_03QT</strain>
    </source>
</reference>
<feature type="compositionally biased region" description="Gly residues" evidence="1">
    <location>
        <begin position="50"/>
        <end position="60"/>
    </location>
</feature>
<gene>
    <name evidence="2" type="ORF">M6B38_328190</name>
</gene>
<proteinExistence type="predicted"/>
<comment type="caution">
    <text evidence="2">The sequence shown here is derived from an EMBL/GenBank/DDBJ whole genome shotgun (WGS) entry which is preliminary data.</text>
</comment>
<dbReference type="EMBL" id="JANAVB010012198">
    <property type="protein sequence ID" value="KAJ6836364.1"/>
    <property type="molecule type" value="Genomic_DNA"/>
</dbReference>
<dbReference type="AlphaFoldDB" id="A0AAX6H6K8"/>
<name>A0AAX6H6K8_IRIPA</name>
<keyword evidence="3" id="KW-1185">Reference proteome</keyword>
<accession>A0AAX6H6K8</accession>